<dbReference type="PANTHER" id="PTHR11851">
    <property type="entry name" value="METALLOPROTEASE"/>
    <property type="match status" value="1"/>
</dbReference>
<comment type="similarity">
    <text evidence="1">Belongs to the peptidase M16 family.</text>
</comment>
<sequence length="468" mass="52876">MKTRFSILFVGLSIAASAYAVEPTPSAVKDSKKADVIGAIKGWSSKDDLKISLPVTKFVLPNGLTVILLEDHSVPMVSYHTWYRVGSRDEYPGVTGAAHMLEHMMFKGAKKYDGKSFDRIFHENGITNNAFTSNDYTGFYEDLPSSKLELVMDMEVDRMSSLLISPDDLKSEKEVVAEERRWRVDNNPMGLMNELMMGTLFKVHSYKWPVIGYMKDIAAYDSEKLRFFYNTYYVPNNAVLVLVGDFKTSKVKSLIEKYYGQLPSRPLPERKYPEEPAQKVQLNATLKKDVQNSSFIVAFRSPKQSDPDMYALDLAMNILGYGSSSRLHKRLVYQKQIATSAYAYNRALQDSGVMGVGAAVKPGMGIQEALDVVYNEIYKLRNQKVSESELEKAKTQVMKDLVDGLRTMDGKARSLAVNEIVTGSYQSLFTDLERYQAVTAEDIKRVAEKYMQQTQRSIISLEPKAKKE</sequence>
<accession>A0ABY4CCS5</accession>
<proteinExistence type="inferred from homology"/>
<feature type="signal peptide" evidence="2">
    <location>
        <begin position="1"/>
        <end position="20"/>
    </location>
</feature>
<evidence type="ECO:0000313" key="6">
    <source>
        <dbReference type="Proteomes" id="UP000830116"/>
    </source>
</evidence>
<dbReference type="RefSeq" id="WP_243540574.1">
    <property type="nucleotide sequence ID" value="NZ_CP093442.1"/>
</dbReference>
<keyword evidence="6" id="KW-1185">Reference proteome</keyword>
<evidence type="ECO:0000256" key="1">
    <source>
        <dbReference type="ARBA" id="ARBA00007261"/>
    </source>
</evidence>
<feature type="chain" id="PRO_5046486135" evidence="2">
    <location>
        <begin position="21"/>
        <end position="468"/>
    </location>
</feature>
<evidence type="ECO:0000259" key="3">
    <source>
        <dbReference type="Pfam" id="PF00675"/>
    </source>
</evidence>
<feature type="domain" description="Peptidase M16 C-terminal" evidence="4">
    <location>
        <begin position="222"/>
        <end position="396"/>
    </location>
</feature>
<dbReference type="InterPro" id="IPR007863">
    <property type="entry name" value="Peptidase_M16_C"/>
</dbReference>
<reference evidence="5" key="1">
    <citation type="submission" date="2022-03" db="EMBL/GenBank/DDBJ databases">
        <title>Genome Identification and Characterization of new species Bdellovibrio reynosense LBG001 sp. nov. from a Mexico soil sample.</title>
        <authorList>
            <person name="Camilli A."/>
            <person name="Ajao Y."/>
            <person name="Guo X."/>
        </authorList>
    </citation>
    <scope>NUCLEOTIDE SEQUENCE</scope>
    <source>
        <strain evidence="5">LBG001</strain>
    </source>
</reference>
<dbReference type="EMBL" id="CP093442">
    <property type="protein sequence ID" value="UOF02768.1"/>
    <property type="molecule type" value="Genomic_DNA"/>
</dbReference>
<evidence type="ECO:0000256" key="2">
    <source>
        <dbReference type="SAM" id="SignalP"/>
    </source>
</evidence>
<evidence type="ECO:0000259" key="4">
    <source>
        <dbReference type="Pfam" id="PF05193"/>
    </source>
</evidence>
<dbReference type="Pfam" id="PF05193">
    <property type="entry name" value="Peptidase_M16_C"/>
    <property type="match status" value="1"/>
</dbReference>
<organism evidence="5 6">
    <name type="scientific">Bdellovibrio reynosensis</name>
    <dbReference type="NCBI Taxonomy" id="2835041"/>
    <lineage>
        <taxon>Bacteria</taxon>
        <taxon>Pseudomonadati</taxon>
        <taxon>Bdellovibrionota</taxon>
        <taxon>Bdellovibrionia</taxon>
        <taxon>Bdellovibrionales</taxon>
        <taxon>Pseudobdellovibrionaceae</taxon>
        <taxon>Bdellovibrio</taxon>
    </lineage>
</organism>
<protein>
    <submittedName>
        <fullName evidence="5">Insulinase family protein</fullName>
    </submittedName>
</protein>
<dbReference type="InterPro" id="IPR011765">
    <property type="entry name" value="Pept_M16_N"/>
</dbReference>
<gene>
    <name evidence="5" type="ORF">MNR06_07365</name>
</gene>
<name>A0ABY4CCS5_9BACT</name>
<dbReference type="InterPro" id="IPR011249">
    <property type="entry name" value="Metalloenz_LuxS/M16"/>
</dbReference>
<dbReference type="SUPFAM" id="SSF63411">
    <property type="entry name" value="LuxS/MPP-like metallohydrolase"/>
    <property type="match status" value="2"/>
</dbReference>
<dbReference type="Proteomes" id="UP000830116">
    <property type="component" value="Chromosome"/>
</dbReference>
<dbReference type="InterPro" id="IPR050361">
    <property type="entry name" value="MPP/UQCRC_Complex"/>
</dbReference>
<dbReference type="Pfam" id="PF00675">
    <property type="entry name" value="Peptidase_M16"/>
    <property type="match status" value="1"/>
</dbReference>
<dbReference type="PANTHER" id="PTHR11851:SF49">
    <property type="entry name" value="MITOCHONDRIAL-PROCESSING PEPTIDASE SUBUNIT ALPHA"/>
    <property type="match status" value="1"/>
</dbReference>
<feature type="domain" description="Peptidase M16 N-terminal" evidence="3">
    <location>
        <begin position="66"/>
        <end position="207"/>
    </location>
</feature>
<dbReference type="Gene3D" id="3.30.830.10">
    <property type="entry name" value="Metalloenzyme, LuxS/M16 peptidase-like"/>
    <property type="match status" value="2"/>
</dbReference>
<evidence type="ECO:0000313" key="5">
    <source>
        <dbReference type="EMBL" id="UOF02768.1"/>
    </source>
</evidence>
<keyword evidence="2" id="KW-0732">Signal</keyword>